<evidence type="ECO:0000313" key="3">
    <source>
        <dbReference type="EMBL" id="OXA54448.1"/>
    </source>
</evidence>
<dbReference type="Proteomes" id="UP000198287">
    <property type="component" value="Unassembled WGS sequence"/>
</dbReference>
<feature type="region of interest" description="Disordered" evidence="1">
    <location>
        <begin position="160"/>
        <end position="186"/>
    </location>
</feature>
<gene>
    <name evidence="3" type="ORF">Fcan01_11621</name>
</gene>
<name>A0A226EB62_FOLCA</name>
<evidence type="ECO:0000256" key="2">
    <source>
        <dbReference type="SAM" id="Phobius"/>
    </source>
</evidence>
<keyword evidence="2" id="KW-1133">Transmembrane helix</keyword>
<keyword evidence="4" id="KW-1185">Reference proteome</keyword>
<feature type="transmembrane region" description="Helical" evidence="2">
    <location>
        <begin position="6"/>
        <end position="23"/>
    </location>
</feature>
<protein>
    <submittedName>
        <fullName evidence="3">Uncharacterized protein</fullName>
    </submittedName>
</protein>
<accession>A0A226EB62</accession>
<keyword evidence="2" id="KW-0812">Transmembrane</keyword>
<dbReference type="AlphaFoldDB" id="A0A226EB62"/>
<evidence type="ECO:0000256" key="1">
    <source>
        <dbReference type="SAM" id="MobiDB-lite"/>
    </source>
</evidence>
<proteinExistence type="predicted"/>
<keyword evidence="2" id="KW-0472">Membrane</keyword>
<comment type="caution">
    <text evidence="3">The sequence shown here is derived from an EMBL/GenBank/DDBJ whole genome shotgun (WGS) entry which is preliminary data.</text>
</comment>
<reference evidence="3 4" key="1">
    <citation type="submission" date="2015-12" db="EMBL/GenBank/DDBJ databases">
        <title>The genome of Folsomia candida.</title>
        <authorList>
            <person name="Faddeeva A."/>
            <person name="Derks M.F."/>
            <person name="Anvar Y."/>
            <person name="Smit S."/>
            <person name="Van Straalen N."/>
            <person name="Roelofs D."/>
        </authorList>
    </citation>
    <scope>NUCLEOTIDE SEQUENCE [LARGE SCALE GENOMIC DNA]</scope>
    <source>
        <strain evidence="3 4">VU population</strain>
        <tissue evidence="3">Whole body</tissue>
    </source>
</reference>
<organism evidence="3 4">
    <name type="scientific">Folsomia candida</name>
    <name type="common">Springtail</name>
    <dbReference type="NCBI Taxonomy" id="158441"/>
    <lineage>
        <taxon>Eukaryota</taxon>
        <taxon>Metazoa</taxon>
        <taxon>Ecdysozoa</taxon>
        <taxon>Arthropoda</taxon>
        <taxon>Hexapoda</taxon>
        <taxon>Collembola</taxon>
        <taxon>Entomobryomorpha</taxon>
        <taxon>Isotomoidea</taxon>
        <taxon>Isotomidae</taxon>
        <taxon>Proisotominae</taxon>
        <taxon>Folsomia</taxon>
    </lineage>
</organism>
<dbReference type="EMBL" id="LNIX01000005">
    <property type="protein sequence ID" value="OXA54448.1"/>
    <property type="molecule type" value="Genomic_DNA"/>
</dbReference>
<evidence type="ECO:0000313" key="4">
    <source>
        <dbReference type="Proteomes" id="UP000198287"/>
    </source>
</evidence>
<sequence length="186" mass="21445">MRLAYFWLILLMQIMLLEYVAGFRRNSKFRQRNGLRTTKAIIRNQSELEKVCSDDMGVIANKVNPKVKVGHARKTKQEDREALRKDPNVKKFIKKFSEMTICTGTSKEENCKKVKETERVKNWAYKGNQDGGQNSVFNQHNKRVRDESSANDPCAEIYSKFPKTMPSRDPTAPEGLLSVKKTLTNN</sequence>